<evidence type="ECO:0000256" key="1">
    <source>
        <dbReference type="ARBA" id="ARBA00022737"/>
    </source>
</evidence>
<organism evidence="4 5">
    <name type="scientific">Fusarium agapanthi</name>
    <dbReference type="NCBI Taxonomy" id="1803897"/>
    <lineage>
        <taxon>Eukaryota</taxon>
        <taxon>Fungi</taxon>
        <taxon>Dikarya</taxon>
        <taxon>Ascomycota</taxon>
        <taxon>Pezizomycotina</taxon>
        <taxon>Sordariomycetes</taxon>
        <taxon>Hypocreomycetidae</taxon>
        <taxon>Hypocreales</taxon>
        <taxon>Nectriaceae</taxon>
        <taxon>Fusarium</taxon>
        <taxon>Fusarium fujikuroi species complex</taxon>
    </lineage>
</organism>
<evidence type="ECO:0000313" key="5">
    <source>
        <dbReference type="Proteomes" id="UP000737391"/>
    </source>
</evidence>
<dbReference type="PRINTS" id="PR01415">
    <property type="entry name" value="ANKYRIN"/>
</dbReference>
<sequence>MPSTEPSGLADLSSLEDAVSYLRLDMASMGGNVKIMPLLLASGADVELRNEEGWSPLMVAAERGHDEAMALLLNIVERLLNAGADPNAQDEAESLTAISWAAESGHEDVVKLLLERGAGPNAADRVLLSALRGCGPDDSKDRDALIQLLIKHGAGVFMDSWSNKRPLVIVTRQGQDLTVEIFLEASYSSRSVRQEHIWNAITLAAEEEGNESILASLMKHYELDEAEKQTKWEWVQESQFADLLELLRPYFEADAISEKGGKESN</sequence>
<accession>A0A9P5BHI0</accession>
<proteinExistence type="predicted"/>
<comment type="caution">
    <text evidence="4">The sequence shown here is derived from an EMBL/GenBank/DDBJ whole genome shotgun (WGS) entry which is preliminary data.</text>
</comment>
<dbReference type="Gene3D" id="1.25.40.20">
    <property type="entry name" value="Ankyrin repeat-containing domain"/>
    <property type="match status" value="3"/>
</dbReference>
<dbReference type="PANTHER" id="PTHR24166">
    <property type="entry name" value="ROLLING PEBBLES, ISOFORM B"/>
    <property type="match status" value="1"/>
</dbReference>
<dbReference type="SMART" id="SM00248">
    <property type="entry name" value="ANK"/>
    <property type="match status" value="4"/>
</dbReference>
<dbReference type="AlphaFoldDB" id="A0A9P5BHI0"/>
<protein>
    <submittedName>
        <fullName evidence="4">Ankyrin repeat domain containing protein</fullName>
    </submittedName>
</protein>
<name>A0A9P5BHI0_9HYPO</name>
<feature type="repeat" description="ANK" evidence="3">
    <location>
        <begin position="24"/>
        <end position="51"/>
    </location>
</feature>
<keyword evidence="2 3" id="KW-0040">ANK repeat</keyword>
<reference evidence="4" key="1">
    <citation type="submission" date="2020-01" db="EMBL/GenBank/DDBJ databases">
        <title>Identification and distribution of gene clusters putatively required for synthesis of sphingolipid metabolism inhibitors in phylogenetically diverse species of the filamentous fungus Fusarium.</title>
        <authorList>
            <person name="Kim H.-S."/>
            <person name="Busman M."/>
            <person name="Brown D.W."/>
            <person name="Divon H."/>
            <person name="Uhlig S."/>
            <person name="Proctor R.H."/>
        </authorList>
    </citation>
    <scope>NUCLEOTIDE SEQUENCE</scope>
    <source>
        <strain evidence="4">NRRL 31653</strain>
    </source>
</reference>
<dbReference type="InterPro" id="IPR002110">
    <property type="entry name" value="Ankyrin_rpt"/>
</dbReference>
<dbReference type="EMBL" id="LUFC02000108">
    <property type="protein sequence ID" value="KAF4501823.1"/>
    <property type="molecule type" value="Genomic_DNA"/>
</dbReference>
<keyword evidence="1" id="KW-0677">Repeat</keyword>
<evidence type="ECO:0000313" key="4">
    <source>
        <dbReference type="EMBL" id="KAF4501823.1"/>
    </source>
</evidence>
<dbReference type="InterPro" id="IPR036770">
    <property type="entry name" value="Ankyrin_rpt-contain_sf"/>
</dbReference>
<feature type="repeat" description="ANK" evidence="3">
    <location>
        <begin position="52"/>
        <end position="91"/>
    </location>
</feature>
<dbReference type="OrthoDB" id="20872at2759"/>
<evidence type="ECO:0000256" key="2">
    <source>
        <dbReference type="ARBA" id="ARBA00023043"/>
    </source>
</evidence>
<dbReference type="Pfam" id="PF12796">
    <property type="entry name" value="Ank_2"/>
    <property type="match status" value="1"/>
</dbReference>
<dbReference type="PANTHER" id="PTHR24166:SF48">
    <property type="entry name" value="PROTEIN VAPYRIN"/>
    <property type="match status" value="1"/>
</dbReference>
<keyword evidence="5" id="KW-1185">Reference proteome</keyword>
<dbReference type="InterPro" id="IPR050889">
    <property type="entry name" value="Dendritic_Spine_Reg/Scaffold"/>
</dbReference>
<feature type="repeat" description="ANK" evidence="3">
    <location>
        <begin position="93"/>
        <end position="125"/>
    </location>
</feature>
<gene>
    <name evidence="4" type="ORF">FAGAP_1967</name>
</gene>
<dbReference type="Proteomes" id="UP000737391">
    <property type="component" value="Unassembled WGS sequence"/>
</dbReference>
<dbReference type="PROSITE" id="PS50088">
    <property type="entry name" value="ANK_REPEAT"/>
    <property type="match status" value="3"/>
</dbReference>
<dbReference type="PROSITE" id="PS50297">
    <property type="entry name" value="ANK_REP_REGION"/>
    <property type="match status" value="2"/>
</dbReference>
<evidence type="ECO:0000256" key="3">
    <source>
        <dbReference type="PROSITE-ProRule" id="PRU00023"/>
    </source>
</evidence>
<dbReference type="SUPFAM" id="SSF48403">
    <property type="entry name" value="Ankyrin repeat"/>
    <property type="match status" value="1"/>
</dbReference>